<keyword evidence="4" id="KW-0808">Transferase</keyword>
<evidence type="ECO:0000256" key="7">
    <source>
        <dbReference type="ARBA" id="ARBA00022989"/>
    </source>
</evidence>
<sequence>MALQTGSPLVPVISFGETDVFDQMDFPGFGFLRDLVKNTLQIGLVIPKGTYLVCPNRVRVSTVVGRPIDVEKNDNPTSEQIDKLHQEFVDGIKKLFEEYKGNYMKILGIEFAPLRIPMHRRYETLAAAAWFVVIAFGGFIGLIICLYLLFTSLWWFVLLYATWIYLDRHTCENGGRISVWVQNWRWWYHLKNYFPVNYDCAPGFALDAKRNYLFCCFPHGVLPVGPFNALGNAWCEFYKTHREFKVKSAILHQHFLLPFVRELALAGGTS</sequence>
<dbReference type="Proteomes" id="UP000719412">
    <property type="component" value="Unassembled WGS sequence"/>
</dbReference>
<name>A0A8J6LNI7_TENMO</name>
<accession>A0A8J6LNI7</accession>
<reference evidence="12" key="1">
    <citation type="journal article" date="2020" name="J Insects Food Feed">
        <title>The yellow mealworm (Tenebrio molitor) genome: a resource for the emerging insects as food and feed industry.</title>
        <authorList>
            <person name="Eriksson T."/>
            <person name="Andere A."/>
            <person name="Kelstrup H."/>
            <person name="Emery V."/>
            <person name="Picard C."/>
        </authorList>
    </citation>
    <scope>NUCLEOTIDE SEQUENCE</scope>
    <source>
        <strain evidence="12">Stoneville</strain>
        <tissue evidence="12">Whole head</tissue>
    </source>
</reference>
<protein>
    <recommendedName>
        <fullName evidence="14">Acyltransferase</fullName>
    </recommendedName>
</protein>
<dbReference type="AlphaFoldDB" id="A0A8J6LNI7"/>
<evidence type="ECO:0000256" key="1">
    <source>
        <dbReference type="ARBA" id="ARBA00004477"/>
    </source>
</evidence>
<keyword evidence="7 11" id="KW-1133">Transmembrane helix</keyword>
<comment type="caution">
    <text evidence="12">The sequence shown here is derived from an EMBL/GenBank/DDBJ whole genome shotgun (WGS) entry which is preliminary data.</text>
</comment>
<evidence type="ECO:0000256" key="6">
    <source>
        <dbReference type="ARBA" id="ARBA00022824"/>
    </source>
</evidence>
<dbReference type="GO" id="GO:0004144">
    <property type="term" value="F:diacylglycerol O-acyltransferase activity"/>
    <property type="evidence" value="ECO:0007669"/>
    <property type="project" value="TreeGrafter"/>
</dbReference>
<reference evidence="12" key="2">
    <citation type="submission" date="2021-08" db="EMBL/GenBank/DDBJ databases">
        <authorList>
            <person name="Eriksson T."/>
        </authorList>
    </citation>
    <scope>NUCLEOTIDE SEQUENCE</scope>
    <source>
        <strain evidence="12">Stoneville</strain>
        <tissue evidence="12">Whole head</tissue>
    </source>
</reference>
<keyword evidence="5 11" id="KW-0812">Transmembrane</keyword>
<evidence type="ECO:0000313" key="13">
    <source>
        <dbReference type="Proteomes" id="UP000719412"/>
    </source>
</evidence>
<keyword evidence="6" id="KW-0256">Endoplasmic reticulum</keyword>
<dbReference type="GO" id="GO:0019432">
    <property type="term" value="P:triglyceride biosynthetic process"/>
    <property type="evidence" value="ECO:0007669"/>
    <property type="project" value="TreeGrafter"/>
</dbReference>
<keyword evidence="8" id="KW-0443">Lipid metabolism</keyword>
<evidence type="ECO:0000256" key="10">
    <source>
        <dbReference type="ARBA" id="ARBA00023315"/>
    </source>
</evidence>
<evidence type="ECO:0000256" key="2">
    <source>
        <dbReference type="ARBA" id="ARBA00005420"/>
    </source>
</evidence>
<evidence type="ECO:0000256" key="11">
    <source>
        <dbReference type="SAM" id="Phobius"/>
    </source>
</evidence>
<evidence type="ECO:0000256" key="5">
    <source>
        <dbReference type="ARBA" id="ARBA00022692"/>
    </source>
</evidence>
<organism evidence="12 13">
    <name type="scientific">Tenebrio molitor</name>
    <name type="common">Yellow mealworm beetle</name>
    <dbReference type="NCBI Taxonomy" id="7067"/>
    <lineage>
        <taxon>Eukaryota</taxon>
        <taxon>Metazoa</taxon>
        <taxon>Ecdysozoa</taxon>
        <taxon>Arthropoda</taxon>
        <taxon>Hexapoda</taxon>
        <taxon>Insecta</taxon>
        <taxon>Pterygota</taxon>
        <taxon>Neoptera</taxon>
        <taxon>Endopterygota</taxon>
        <taxon>Coleoptera</taxon>
        <taxon>Polyphaga</taxon>
        <taxon>Cucujiformia</taxon>
        <taxon>Tenebrionidae</taxon>
        <taxon>Tenebrio</taxon>
    </lineage>
</organism>
<proteinExistence type="inferred from homology"/>
<gene>
    <name evidence="12" type="ORF">GEV33_003485</name>
</gene>
<comment type="subcellular location">
    <subcellularLocation>
        <location evidence="1">Endoplasmic reticulum membrane</location>
        <topology evidence="1">Multi-pass membrane protein</topology>
    </subcellularLocation>
</comment>
<evidence type="ECO:0008006" key="14">
    <source>
        <dbReference type="Google" id="ProtNLM"/>
    </source>
</evidence>
<dbReference type="Pfam" id="PF03982">
    <property type="entry name" value="DAGAT"/>
    <property type="match status" value="2"/>
</dbReference>
<keyword evidence="9 11" id="KW-0472">Membrane</keyword>
<feature type="transmembrane region" description="Helical" evidence="11">
    <location>
        <begin position="122"/>
        <end position="140"/>
    </location>
</feature>
<dbReference type="InterPro" id="IPR007130">
    <property type="entry name" value="DAGAT"/>
</dbReference>
<evidence type="ECO:0000256" key="3">
    <source>
        <dbReference type="ARBA" id="ARBA00022516"/>
    </source>
</evidence>
<evidence type="ECO:0000256" key="4">
    <source>
        <dbReference type="ARBA" id="ARBA00022679"/>
    </source>
</evidence>
<evidence type="ECO:0000256" key="9">
    <source>
        <dbReference type="ARBA" id="ARBA00023136"/>
    </source>
</evidence>
<dbReference type="EMBL" id="JABDTM020014903">
    <property type="protein sequence ID" value="KAH0819306.1"/>
    <property type="molecule type" value="Genomic_DNA"/>
</dbReference>
<evidence type="ECO:0000313" key="12">
    <source>
        <dbReference type="EMBL" id="KAH0819306.1"/>
    </source>
</evidence>
<dbReference type="GO" id="GO:0005789">
    <property type="term" value="C:endoplasmic reticulum membrane"/>
    <property type="evidence" value="ECO:0007669"/>
    <property type="project" value="UniProtKB-SubCell"/>
</dbReference>
<keyword evidence="10" id="KW-0012">Acyltransferase</keyword>
<keyword evidence="3" id="KW-0444">Lipid biosynthesis</keyword>
<evidence type="ECO:0000256" key="8">
    <source>
        <dbReference type="ARBA" id="ARBA00023098"/>
    </source>
</evidence>
<comment type="similarity">
    <text evidence="2">Belongs to the diacylglycerol acyltransferase family.</text>
</comment>
<keyword evidence="13" id="KW-1185">Reference proteome</keyword>
<dbReference type="PANTHER" id="PTHR12317">
    <property type="entry name" value="DIACYLGLYCEROL O-ACYLTRANSFERASE"/>
    <property type="match status" value="1"/>
</dbReference>
<dbReference type="PANTHER" id="PTHR12317:SF79">
    <property type="entry name" value="ACYLTRANSFERASE"/>
    <property type="match status" value="1"/>
</dbReference>